<evidence type="ECO:0000313" key="2">
    <source>
        <dbReference type="Proteomes" id="UP000821865"/>
    </source>
</evidence>
<dbReference type="EMBL" id="CM023477">
    <property type="protein sequence ID" value="KAH7937879.1"/>
    <property type="molecule type" value="Genomic_DNA"/>
</dbReference>
<keyword evidence="2" id="KW-1185">Reference proteome</keyword>
<comment type="caution">
    <text evidence="1">The sequence shown here is derived from an EMBL/GenBank/DDBJ whole genome shotgun (WGS) entry which is preliminary data.</text>
</comment>
<reference evidence="1" key="1">
    <citation type="submission" date="2020-05" db="EMBL/GenBank/DDBJ databases">
        <title>Large-scale comparative analyses of tick genomes elucidate their genetic diversity and vector capacities.</title>
        <authorList>
            <person name="Jia N."/>
            <person name="Wang J."/>
            <person name="Shi W."/>
            <person name="Du L."/>
            <person name="Sun Y."/>
            <person name="Zhan W."/>
            <person name="Jiang J."/>
            <person name="Wang Q."/>
            <person name="Zhang B."/>
            <person name="Ji P."/>
            <person name="Sakyi L.B."/>
            <person name="Cui X."/>
            <person name="Yuan T."/>
            <person name="Jiang B."/>
            <person name="Yang W."/>
            <person name="Lam T.T.-Y."/>
            <person name="Chang Q."/>
            <person name="Ding S."/>
            <person name="Wang X."/>
            <person name="Zhu J."/>
            <person name="Ruan X."/>
            <person name="Zhao L."/>
            <person name="Wei J."/>
            <person name="Que T."/>
            <person name="Du C."/>
            <person name="Cheng J."/>
            <person name="Dai P."/>
            <person name="Han X."/>
            <person name="Huang E."/>
            <person name="Gao Y."/>
            <person name="Liu J."/>
            <person name="Shao H."/>
            <person name="Ye R."/>
            <person name="Li L."/>
            <person name="Wei W."/>
            <person name="Wang X."/>
            <person name="Wang C."/>
            <person name="Yang T."/>
            <person name="Huo Q."/>
            <person name="Li W."/>
            <person name="Guo W."/>
            <person name="Chen H."/>
            <person name="Zhou L."/>
            <person name="Ni X."/>
            <person name="Tian J."/>
            <person name="Zhou Y."/>
            <person name="Sheng Y."/>
            <person name="Liu T."/>
            <person name="Pan Y."/>
            <person name="Xia L."/>
            <person name="Li J."/>
            <person name="Zhao F."/>
            <person name="Cao W."/>
        </authorList>
    </citation>
    <scope>NUCLEOTIDE SEQUENCE</scope>
    <source>
        <strain evidence="1">Dsil-2018</strain>
    </source>
</reference>
<protein>
    <submittedName>
        <fullName evidence="1">Uncharacterized protein</fullName>
    </submittedName>
</protein>
<name>A0ACB8CAI7_DERSI</name>
<gene>
    <name evidence="1" type="ORF">HPB49_017158</name>
</gene>
<evidence type="ECO:0000313" key="1">
    <source>
        <dbReference type="EMBL" id="KAH7937879.1"/>
    </source>
</evidence>
<sequence length="501" mass="54063">MGDSTAAGAPGLSPPIDKATGDTKVNGPTTGALKTLTSVTLTGDGNGNSNGEGNVLGSVNGSPVKRQDASDSEKSLSLLTANGEGDQSKAVSSPEHFSTADEGDIGEETADGDSEEDSFLSRETEDVQSDTESEGVGEGLELRNVCGDARHGMPMAVKRVRKENPELPETVTVLKTQEGSVVYLVGTAHFSLESQEDVAKTIQETQPDVVLIELCKSRLNILSFDEEVILKESQSMNMEKMMTTIKQNGLVQGIMYILLLSMSAHLTRQLGMAPGGEFRRAVQEAEKVKGCLIHLGDRPLQITLQRALAALSVWQKLRLAWHMITAKDPIRQANFKEEVERCKKQDLLEEMLAEMTGEFPALSKVFVRERDIFLAYSLRLAASPMPCMNNPSGEQPTVVVGVVGIGHVPGIVENWDKVSDVDIPPIMRIPEPSLPSKMLKFGIKASLISAGRVGVLESAASLRHPKTHRMGSRVLPSLDTETALNMKTGDQCGKQVSICFQ</sequence>
<accession>A0ACB8CAI7</accession>
<proteinExistence type="predicted"/>
<organism evidence="1 2">
    <name type="scientific">Dermacentor silvarum</name>
    <name type="common">Tick</name>
    <dbReference type="NCBI Taxonomy" id="543639"/>
    <lineage>
        <taxon>Eukaryota</taxon>
        <taxon>Metazoa</taxon>
        <taxon>Ecdysozoa</taxon>
        <taxon>Arthropoda</taxon>
        <taxon>Chelicerata</taxon>
        <taxon>Arachnida</taxon>
        <taxon>Acari</taxon>
        <taxon>Parasitiformes</taxon>
        <taxon>Ixodida</taxon>
        <taxon>Ixodoidea</taxon>
        <taxon>Ixodidae</taxon>
        <taxon>Rhipicephalinae</taxon>
        <taxon>Dermacentor</taxon>
    </lineage>
</organism>
<dbReference type="Proteomes" id="UP000821865">
    <property type="component" value="Chromosome 8"/>
</dbReference>